<gene>
    <name evidence="1" type="ORF">FZC83_02165</name>
</gene>
<sequence>MSLNEAVLLFDKEKISDTQIKSHVKHYVELANKGMNYFHENKKIEAMECLKEIRVTLKEEYKYYTKSKIESIMWKDNKYNKYLGFIRDALAKQNSPTSYKWLYSNLYDVADYGMIHCSEFLN</sequence>
<dbReference type="RefSeq" id="WP_148984435.1">
    <property type="nucleotide sequence ID" value="NZ_JBNILK010000001.1"/>
</dbReference>
<accession>A0A5D4S1H3</accession>
<evidence type="ECO:0000313" key="2">
    <source>
        <dbReference type="Proteomes" id="UP000322997"/>
    </source>
</evidence>
<dbReference type="Proteomes" id="UP000322997">
    <property type="component" value="Unassembled WGS sequence"/>
</dbReference>
<comment type="caution">
    <text evidence="1">The sequence shown here is derived from an EMBL/GenBank/DDBJ whole genome shotgun (WGS) entry which is preliminary data.</text>
</comment>
<proteinExistence type="predicted"/>
<evidence type="ECO:0000313" key="1">
    <source>
        <dbReference type="EMBL" id="TYS56401.1"/>
    </source>
</evidence>
<dbReference type="EMBL" id="VTEQ01000001">
    <property type="protein sequence ID" value="TYS56401.1"/>
    <property type="molecule type" value="Genomic_DNA"/>
</dbReference>
<organism evidence="1 2">
    <name type="scientific">Rossellomorea marisflavi</name>
    <dbReference type="NCBI Taxonomy" id="189381"/>
    <lineage>
        <taxon>Bacteria</taxon>
        <taxon>Bacillati</taxon>
        <taxon>Bacillota</taxon>
        <taxon>Bacilli</taxon>
        <taxon>Bacillales</taxon>
        <taxon>Bacillaceae</taxon>
        <taxon>Rossellomorea</taxon>
    </lineage>
</organism>
<reference evidence="1 2" key="1">
    <citation type="submission" date="2019-08" db="EMBL/GenBank/DDBJ databases">
        <title>Bacillus genomes from the desert of Cuatro Cienegas, Coahuila.</title>
        <authorList>
            <person name="Olmedo-Alvarez G."/>
        </authorList>
    </citation>
    <scope>NUCLEOTIDE SEQUENCE [LARGE SCALE GENOMIC DNA]</scope>
    <source>
        <strain evidence="1 2">CH108_3D</strain>
    </source>
</reference>
<name>A0A5D4S1H3_9BACI</name>
<dbReference type="AlphaFoldDB" id="A0A5D4S1H3"/>
<protein>
    <submittedName>
        <fullName evidence="1">Uncharacterized protein</fullName>
    </submittedName>
</protein>